<reference evidence="8" key="1">
    <citation type="submission" date="2022-11" db="EMBL/GenBank/DDBJ databases">
        <title>Dyadobacter pollutisoli sp. nov., isolated from plastic dumped soil.</title>
        <authorList>
            <person name="Kim J.M."/>
            <person name="Kim K.R."/>
            <person name="Lee J.K."/>
            <person name="Hao L."/>
            <person name="Jeon C.O."/>
        </authorList>
    </citation>
    <scope>NUCLEOTIDE SEQUENCE</scope>
    <source>
        <strain evidence="8">U1</strain>
    </source>
</reference>
<dbReference type="SUPFAM" id="SSF69593">
    <property type="entry name" value="Glycerol-3-phosphate (1)-acyltransferase"/>
    <property type="match status" value="1"/>
</dbReference>
<feature type="transmembrane region" description="Helical" evidence="6">
    <location>
        <begin position="777"/>
        <end position="801"/>
    </location>
</feature>
<feature type="domain" description="Phospholipid/glycerol acyltransferase" evidence="7">
    <location>
        <begin position="893"/>
        <end position="1002"/>
    </location>
</feature>
<dbReference type="Gene3D" id="1.20.1640.10">
    <property type="entry name" value="Multidrug efflux transporter AcrB transmembrane domain"/>
    <property type="match status" value="2"/>
</dbReference>
<dbReference type="Pfam" id="PF01553">
    <property type="entry name" value="Acyltransferase"/>
    <property type="match status" value="1"/>
</dbReference>
<evidence type="ECO:0000256" key="1">
    <source>
        <dbReference type="ARBA" id="ARBA00004651"/>
    </source>
</evidence>
<feature type="transmembrane region" description="Helical" evidence="6">
    <location>
        <begin position="269"/>
        <end position="287"/>
    </location>
</feature>
<evidence type="ECO:0000256" key="4">
    <source>
        <dbReference type="ARBA" id="ARBA00022989"/>
    </source>
</evidence>
<dbReference type="SMART" id="SM00563">
    <property type="entry name" value="PlsC"/>
    <property type="match status" value="1"/>
</dbReference>
<evidence type="ECO:0000259" key="7">
    <source>
        <dbReference type="SMART" id="SM00563"/>
    </source>
</evidence>
<proteinExistence type="predicted"/>
<feature type="transmembrane region" description="Helical" evidence="6">
    <location>
        <begin position="661"/>
        <end position="679"/>
    </location>
</feature>
<feature type="transmembrane region" description="Helical" evidence="6">
    <location>
        <begin position="685"/>
        <end position="704"/>
    </location>
</feature>
<evidence type="ECO:0000313" key="9">
    <source>
        <dbReference type="Proteomes" id="UP001164653"/>
    </source>
</evidence>
<feature type="transmembrane region" description="Helical" evidence="6">
    <location>
        <begin position="386"/>
        <end position="409"/>
    </location>
</feature>
<accession>A0A9E8NHI5</accession>
<dbReference type="AlphaFoldDB" id="A0A9E8NHI5"/>
<evidence type="ECO:0000256" key="6">
    <source>
        <dbReference type="SAM" id="Phobius"/>
    </source>
</evidence>
<evidence type="ECO:0000256" key="3">
    <source>
        <dbReference type="ARBA" id="ARBA00022692"/>
    </source>
</evidence>
<dbReference type="KEGG" id="dpf:ON006_14245"/>
<dbReference type="Proteomes" id="UP001164653">
    <property type="component" value="Chromosome"/>
</dbReference>
<dbReference type="InterPro" id="IPR041698">
    <property type="entry name" value="Methyltransf_25"/>
</dbReference>
<dbReference type="PANTHER" id="PTHR33406">
    <property type="entry name" value="MEMBRANE PROTEIN MJ1562-RELATED"/>
    <property type="match status" value="1"/>
</dbReference>
<dbReference type="InterPro" id="IPR002123">
    <property type="entry name" value="Plipid/glycerol_acylTrfase"/>
</dbReference>
<dbReference type="InterPro" id="IPR050545">
    <property type="entry name" value="Mycobact_MmpL"/>
</dbReference>
<feature type="transmembrane region" description="Helical" evidence="6">
    <location>
        <begin position="321"/>
        <end position="341"/>
    </location>
</feature>
<dbReference type="SUPFAM" id="SSF82866">
    <property type="entry name" value="Multidrug efflux transporter AcrB transmembrane domain"/>
    <property type="match status" value="2"/>
</dbReference>
<keyword evidence="9" id="KW-1185">Reference proteome</keyword>
<feature type="transmembrane region" description="Helical" evidence="6">
    <location>
        <begin position="435"/>
        <end position="454"/>
    </location>
</feature>
<dbReference type="SUPFAM" id="SSF53335">
    <property type="entry name" value="S-adenosyl-L-methionine-dependent methyltransferases"/>
    <property type="match status" value="1"/>
</dbReference>
<name>A0A9E8NHI5_9BACT</name>
<organism evidence="8 9">
    <name type="scientific">Dyadobacter pollutisoli</name>
    <dbReference type="NCBI Taxonomy" id="2910158"/>
    <lineage>
        <taxon>Bacteria</taxon>
        <taxon>Pseudomonadati</taxon>
        <taxon>Bacteroidota</taxon>
        <taxon>Cytophagia</taxon>
        <taxon>Cytophagales</taxon>
        <taxon>Spirosomataceae</taxon>
        <taxon>Dyadobacter</taxon>
    </lineage>
</organism>
<feature type="transmembrane region" description="Helical" evidence="6">
    <location>
        <begin position="711"/>
        <end position="731"/>
    </location>
</feature>
<dbReference type="Pfam" id="PF13649">
    <property type="entry name" value="Methyltransf_25"/>
    <property type="match status" value="1"/>
</dbReference>
<dbReference type="RefSeq" id="WP_244820462.1">
    <property type="nucleotide sequence ID" value="NZ_CP112998.1"/>
</dbReference>
<keyword evidence="3 6" id="KW-0812">Transmembrane</keyword>
<gene>
    <name evidence="8" type="ORF">ON006_14245</name>
</gene>
<feature type="transmembrane region" description="Helical" evidence="6">
    <location>
        <begin position="293"/>
        <end position="314"/>
    </location>
</feature>
<feature type="transmembrane region" description="Helical" evidence="6">
    <location>
        <begin position="751"/>
        <end position="770"/>
    </location>
</feature>
<evidence type="ECO:0000313" key="8">
    <source>
        <dbReference type="EMBL" id="WAC15096.1"/>
    </source>
</evidence>
<dbReference type="EMBL" id="CP112998">
    <property type="protein sequence ID" value="WAC15096.1"/>
    <property type="molecule type" value="Genomic_DNA"/>
</dbReference>
<sequence>MIGDLLLRLNKFLSSHKTAFFLSLAIIVSVLFAGILRLKVTESIFATLPDGKSFEEFNRLVESKNIINQVVFSIEIPAETATDEAKELAEAFSDSLSRYTKGYIRNIRAERPNVQEDVYDYVYTHFPLLINPEYYGHINARLVPDSIRSAVTGTYNQLITPGGSFLKQFIINDPLGITGKYFRELNVNNNSNGMVLDDGVMFSADRKKVIVFASTSYDSGNSEKNVELYNLTETFRSKWNKQNRHNHFTYFGTFEISARNAIQVKRDSYFTSFLALGGILLLLIAYYRKLLVPVYIILPGLFGGIFALGIIGYIRPEVSGISLATGAVIFGILLDYAFHFFTHLRHTHSLSQAIKEVSAPLLTGSFTTVMAFSALHFANSVVLQDFGLFASLSLLGAAIFTLIALPLILDATSFDYKKIPAEQRSFNIPKIPASVRSYVLVAIGVLTLVFLYFARFTEFDSGFENLSIQDDDLSNREQALTGINPRAEKRIYVFATSPVRAHAEKVNFEVYQKLVALKQNSKINSFVSSGAFLIPRDLQIERKLRWNSFWNVQRKDSTFRILDQTAAKSGFNAYAFNDFKDWVSGRNQSSVSLDTLFNELGIDNLVDVKSSGTTFITTLIVPQKQLSEVKKDLRTIPGVDIFDRGELAGELLTMVKDDFNYLLLISASIVFLTLLVVYGRIELTFLSFLPMVISWIWILGIAAILGIKFNFVNVIVTTFIFGLGDDFSIFVTDGLLSKYKTGKDTLRSYQSAIALSATTTIIGTGVLIFAKHPAIHSIALISVLGIVCILFISFVFQPVFFDFFVQNRIAKKKAPVTMLPFLISVSSFTYFLSGCLFLHSKLVTILILPISKKRKREMINRSLSFYAKTVIYSGPHVRKNFSGLENLNMDKPVIFIANHTSFLDILLAIMLHPKIVLMVKGWVYNSPFFGPIIRYAGYVYTDDGPEENIRKLKGLVADGYSLLIFPEGTRSQDGTIGRFHKGAFHLAEQLNLDIQPLLLHGASDVLPKNDFLISSGALNVRVMPRLAHDDPQWGTTLRDRTKNIAAHFKTEFAAYKYEMEDVAYLKHKVFTNYVFKGPVLEWYFKIKWNLESKNYSFYNHLIAHRKNILDIGCGYGYLSFYLHYKNEERVITGIDYDEEKIQIAQNSYNKTEQLHFVYQDIMTADCGEQDVIFLNDILHYLSEEKQLTLLDRCATALNPGGILFIRDGITDNEEKHKKTKTTEALSTGLFSFNRKSDDFHFFSSNDIRSFAEKHHLSFEMLEHSNNTSNVLFVLRND</sequence>
<dbReference type="Pfam" id="PF03176">
    <property type="entry name" value="MMPL"/>
    <property type="match status" value="2"/>
</dbReference>
<keyword evidence="8" id="KW-0012">Acyltransferase</keyword>
<dbReference type="PANTHER" id="PTHR33406:SF13">
    <property type="entry name" value="MEMBRANE PROTEIN YDFJ"/>
    <property type="match status" value="1"/>
</dbReference>
<evidence type="ECO:0000256" key="2">
    <source>
        <dbReference type="ARBA" id="ARBA00022475"/>
    </source>
</evidence>
<dbReference type="GO" id="GO:0016746">
    <property type="term" value="F:acyltransferase activity"/>
    <property type="evidence" value="ECO:0007669"/>
    <property type="project" value="UniProtKB-KW"/>
</dbReference>
<keyword evidence="2" id="KW-1003">Cell membrane</keyword>
<protein>
    <submittedName>
        <fullName evidence="8">1-acyl-sn-glycerol-3-phosphate acyltransferase</fullName>
    </submittedName>
</protein>
<feature type="transmembrane region" description="Helical" evidence="6">
    <location>
        <begin position="821"/>
        <end position="848"/>
    </location>
</feature>
<feature type="transmembrane region" description="Helical" evidence="6">
    <location>
        <begin position="361"/>
        <end position="379"/>
    </location>
</feature>
<keyword evidence="4 6" id="KW-1133">Transmembrane helix</keyword>
<keyword evidence="5 6" id="KW-0472">Membrane</keyword>
<feature type="transmembrane region" description="Helical" evidence="6">
    <location>
        <begin position="20"/>
        <end position="38"/>
    </location>
</feature>
<keyword evidence="8" id="KW-0808">Transferase</keyword>
<dbReference type="GO" id="GO:0005886">
    <property type="term" value="C:plasma membrane"/>
    <property type="evidence" value="ECO:0007669"/>
    <property type="project" value="UniProtKB-SubCell"/>
</dbReference>
<dbReference type="Gene3D" id="3.40.50.150">
    <property type="entry name" value="Vaccinia Virus protein VP39"/>
    <property type="match status" value="1"/>
</dbReference>
<comment type="subcellular location">
    <subcellularLocation>
        <location evidence="1">Cell membrane</location>
        <topology evidence="1">Multi-pass membrane protein</topology>
    </subcellularLocation>
</comment>
<evidence type="ECO:0000256" key="5">
    <source>
        <dbReference type="ARBA" id="ARBA00023136"/>
    </source>
</evidence>
<dbReference type="InterPro" id="IPR029063">
    <property type="entry name" value="SAM-dependent_MTases_sf"/>
</dbReference>
<dbReference type="CDD" id="cd02440">
    <property type="entry name" value="AdoMet_MTases"/>
    <property type="match status" value="1"/>
</dbReference>
<dbReference type="InterPro" id="IPR004869">
    <property type="entry name" value="MMPL_dom"/>
</dbReference>
<dbReference type="CDD" id="cd07989">
    <property type="entry name" value="LPLAT_AGPAT-like"/>
    <property type="match status" value="1"/>
</dbReference>